<sequence length="655" mass="71423">MERSHHESVEAAPPLPAFTDMAPPDRYCDLILTGGITSAIAYPPAICTLASVYRLRSLGGASSGAGSAALAAAAEYRRRHGSAQGFQTLLERTAEVADCTDGRTNLEWLFQPAEGKQRLFNTLVRGLAKPGNRLVGEFFASYFLWPLVLAVLLLVGIALIVAVQQTTYRFAIGVGSTLFVIVLGVWWGIDALWGDVRRVLDDGYGLCTGKDPSPGAPRPPLTVWLHNLIQEVAGRPFDKAPLTFADLEAAPGAPSDTLGTRAAGDELAIRLQMFTANLTLGRPCLFPRSDDPDEVESSVLYFLPGEMRRLFPDAVVDHMVEASQPYTGDAQPYPRSRLAAYDAGGEPFRRLPGRQLPIVVAARMSVSFPVLFNAVPLWVVEHKHRPDGSVDARIRRCLFADGGFCSNFPIHLFDSAVPDWPTFGISLRDLIEDTEKGKTERDQMFDSIQLPKRHNQPIEEVWQDFDDRPGGRLGGFVGAMLATVKDWNDATLARLPGVRDRVVRVGLSPGIGGLNILMDGRQIRLLADVGREAAIRLLKRFVLEAGPDGLAPAWHEHRWVRFNILRDCLVENLAGFGASARASKFAKPLSEHIEAATQAAPLHGDESSQLLASQAAALQGVLAALQDAERALSASVAQQPYTPRPRPNLRIRPPL</sequence>
<evidence type="ECO:0000313" key="3">
    <source>
        <dbReference type="EMBL" id="WOB08486.1"/>
    </source>
</evidence>
<gene>
    <name evidence="3" type="ORF">RXV79_00190</name>
</gene>
<accession>A0ABZ0CZ95</accession>
<organism evidence="3 4">
    <name type="scientific">Piscinibacter gummiphilus</name>
    <dbReference type="NCBI Taxonomy" id="946333"/>
    <lineage>
        <taxon>Bacteria</taxon>
        <taxon>Pseudomonadati</taxon>
        <taxon>Pseudomonadota</taxon>
        <taxon>Betaproteobacteria</taxon>
        <taxon>Burkholderiales</taxon>
        <taxon>Sphaerotilaceae</taxon>
        <taxon>Piscinibacter</taxon>
    </lineage>
</organism>
<evidence type="ECO:0000256" key="2">
    <source>
        <dbReference type="SAM" id="Phobius"/>
    </source>
</evidence>
<keyword evidence="2" id="KW-1133">Transmembrane helix</keyword>
<dbReference type="Gene3D" id="3.40.1090.10">
    <property type="entry name" value="Cytosolic phospholipase A2 catalytic domain"/>
    <property type="match status" value="1"/>
</dbReference>
<keyword evidence="2" id="KW-0472">Membrane</keyword>
<name>A0ABZ0CZ95_9BURK</name>
<feature type="transmembrane region" description="Helical" evidence="2">
    <location>
        <begin position="142"/>
        <end position="163"/>
    </location>
</feature>
<dbReference type="InterPro" id="IPR016035">
    <property type="entry name" value="Acyl_Trfase/lysoPLipase"/>
</dbReference>
<keyword evidence="4" id="KW-1185">Reference proteome</keyword>
<dbReference type="SUPFAM" id="SSF52151">
    <property type="entry name" value="FabD/lysophospholipase-like"/>
    <property type="match status" value="1"/>
</dbReference>
<evidence type="ECO:0000313" key="4">
    <source>
        <dbReference type="Proteomes" id="UP001303946"/>
    </source>
</evidence>
<dbReference type="EMBL" id="CP136336">
    <property type="protein sequence ID" value="WOB08486.1"/>
    <property type="molecule type" value="Genomic_DNA"/>
</dbReference>
<dbReference type="RefSeq" id="WP_316701252.1">
    <property type="nucleotide sequence ID" value="NZ_CP136336.1"/>
</dbReference>
<feature type="transmembrane region" description="Helical" evidence="2">
    <location>
        <begin position="170"/>
        <end position="189"/>
    </location>
</feature>
<reference evidence="3 4" key="1">
    <citation type="submission" date="2023-10" db="EMBL/GenBank/DDBJ databases">
        <title>Bacteria for the degradation of biodegradable plastic PBAT(Polybutylene adipate terephthalate).</title>
        <authorList>
            <person name="Weon H.-Y."/>
            <person name="Yeon J."/>
        </authorList>
    </citation>
    <scope>NUCLEOTIDE SEQUENCE [LARGE SCALE GENOMIC DNA]</scope>
    <source>
        <strain evidence="3 4">SBD 7-3</strain>
    </source>
</reference>
<feature type="region of interest" description="Disordered" evidence="1">
    <location>
        <begin position="634"/>
        <end position="655"/>
    </location>
</feature>
<dbReference type="Proteomes" id="UP001303946">
    <property type="component" value="Chromosome"/>
</dbReference>
<proteinExistence type="predicted"/>
<keyword evidence="2" id="KW-0812">Transmembrane</keyword>
<protein>
    <submittedName>
        <fullName evidence="3">Patatin-like phospholipase family protein</fullName>
    </submittedName>
</protein>
<evidence type="ECO:0000256" key="1">
    <source>
        <dbReference type="SAM" id="MobiDB-lite"/>
    </source>
</evidence>